<sequence>MSVLERAPAVFVWSIATIGLYWIAKQIYRRRPRIWVVPIAVTPLLLITLIVRLHETYRHYIGGTGWLVTLLGPTTVAFAAPIYEKRSIIRAYWPILLIGAIAGSITAMATSYGLAALFQLDPSLRLSLLPRSLTMPFAMAVSNEIGGIPSLTALFVVATGVVGAIVGDAMVSWLPVRSSLARGAFLGMGAHGAGTAKAYQIGREEGSVAGLVMIFSGLLNVAVSPLLALLLQSVSS</sequence>
<protein>
    <submittedName>
        <fullName evidence="6">LrgB family protein</fullName>
    </submittedName>
</protein>
<gene>
    <name evidence="6" type="ORF">G5S42_08695</name>
</gene>
<evidence type="ECO:0000256" key="4">
    <source>
        <dbReference type="ARBA" id="ARBA00023136"/>
    </source>
</evidence>
<evidence type="ECO:0000256" key="1">
    <source>
        <dbReference type="ARBA" id="ARBA00004141"/>
    </source>
</evidence>
<accession>A0A7Y6MYU3</accession>
<feature type="transmembrane region" description="Helical" evidence="5">
    <location>
        <begin position="60"/>
        <end position="83"/>
    </location>
</feature>
<keyword evidence="4 5" id="KW-0472">Membrane</keyword>
<name>A0A7Y6MYU3_9BURK</name>
<evidence type="ECO:0000313" key="7">
    <source>
        <dbReference type="Proteomes" id="UP000594380"/>
    </source>
</evidence>
<feature type="transmembrane region" description="Helical" evidence="5">
    <location>
        <begin position="6"/>
        <end position="23"/>
    </location>
</feature>
<evidence type="ECO:0000256" key="2">
    <source>
        <dbReference type="ARBA" id="ARBA00022692"/>
    </source>
</evidence>
<dbReference type="GeneID" id="301100412"/>
<feature type="transmembrane region" description="Helical" evidence="5">
    <location>
        <begin position="208"/>
        <end position="231"/>
    </location>
</feature>
<evidence type="ECO:0000313" key="6">
    <source>
        <dbReference type="EMBL" id="NUX99779.1"/>
    </source>
</evidence>
<feature type="transmembrane region" description="Helical" evidence="5">
    <location>
        <begin position="151"/>
        <end position="171"/>
    </location>
</feature>
<comment type="subcellular location">
    <subcellularLocation>
        <location evidence="1">Membrane</location>
        <topology evidence="1">Multi-pass membrane protein</topology>
    </subcellularLocation>
</comment>
<dbReference type="Pfam" id="PF04172">
    <property type="entry name" value="LrgB"/>
    <property type="match status" value="1"/>
</dbReference>
<proteinExistence type="predicted"/>
<reference evidence="6 7" key="1">
    <citation type="submission" date="2020-02" db="EMBL/GenBank/DDBJ databases">
        <title>Paraburkholderia simonii sp. nov. and Paraburkholderia youngii sp. nov. Brazilian and Mexican Mimosa-associated rhizobia.</title>
        <authorList>
            <person name="Mavima L."/>
            <person name="Beukes C.W."/>
            <person name="Chan W.Y."/>
            <person name="Palmer M."/>
            <person name="De Meyer S.E."/>
            <person name="James E.K."/>
            <person name="Venter S.N."/>
            <person name="Steenkamp E.T."/>
        </authorList>
    </citation>
    <scope>NUCLEOTIDE SEQUENCE [LARGE SCALE GENOMIC DNA]</scope>
    <source>
        <strain evidence="6 7">JPY169</strain>
    </source>
</reference>
<dbReference type="PANTHER" id="PTHR30249">
    <property type="entry name" value="PUTATIVE SEROTONIN TRANSPORTER"/>
    <property type="match status" value="1"/>
</dbReference>
<keyword evidence="3 5" id="KW-1133">Transmembrane helix</keyword>
<comment type="caution">
    <text evidence="6">The sequence shown here is derived from an EMBL/GenBank/DDBJ whole genome shotgun (WGS) entry which is preliminary data.</text>
</comment>
<keyword evidence="2 5" id="KW-0812">Transmembrane</keyword>
<dbReference type="EMBL" id="JAALDK010000001">
    <property type="protein sequence ID" value="NUX99779.1"/>
    <property type="molecule type" value="Genomic_DNA"/>
</dbReference>
<dbReference type="PANTHER" id="PTHR30249:SF16">
    <property type="entry name" value="INNER MEMBRANE PROTEIN"/>
    <property type="match status" value="1"/>
</dbReference>
<feature type="transmembrane region" description="Helical" evidence="5">
    <location>
        <begin position="35"/>
        <end position="54"/>
    </location>
</feature>
<evidence type="ECO:0000256" key="3">
    <source>
        <dbReference type="ARBA" id="ARBA00022989"/>
    </source>
</evidence>
<organism evidence="6 7">
    <name type="scientific">Paraburkholderia youngii</name>
    <dbReference type="NCBI Taxonomy" id="2782701"/>
    <lineage>
        <taxon>Bacteria</taxon>
        <taxon>Pseudomonadati</taxon>
        <taxon>Pseudomonadota</taxon>
        <taxon>Betaproteobacteria</taxon>
        <taxon>Burkholderiales</taxon>
        <taxon>Burkholderiaceae</taxon>
        <taxon>Paraburkholderia</taxon>
    </lineage>
</organism>
<dbReference type="AlphaFoldDB" id="A0A7Y6MYU3"/>
<dbReference type="InterPro" id="IPR007300">
    <property type="entry name" value="CidB/LrgB"/>
</dbReference>
<dbReference type="GO" id="GO:0016020">
    <property type="term" value="C:membrane"/>
    <property type="evidence" value="ECO:0007669"/>
    <property type="project" value="UniProtKB-SubCell"/>
</dbReference>
<dbReference type="Proteomes" id="UP000594380">
    <property type="component" value="Unassembled WGS sequence"/>
</dbReference>
<feature type="transmembrane region" description="Helical" evidence="5">
    <location>
        <begin position="95"/>
        <end position="118"/>
    </location>
</feature>
<evidence type="ECO:0000256" key="5">
    <source>
        <dbReference type="SAM" id="Phobius"/>
    </source>
</evidence>
<dbReference type="RefSeq" id="WP_176106376.1">
    <property type="nucleotide sequence ID" value="NZ_JAALDK010000001.1"/>
</dbReference>